<dbReference type="STRING" id="282301.A0A267GMD5"/>
<evidence type="ECO:0000313" key="3">
    <source>
        <dbReference type="EMBL" id="PAA86557.1"/>
    </source>
</evidence>
<dbReference type="EMBL" id="NIVC01000274">
    <property type="protein sequence ID" value="PAA86557.1"/>
    <property type="molecule type" value="Genomic_DNA"/>
</dbReference>
<dbReference type="InterPro" id="IPR051548">
    <property type="entry name" value="Grx-like_ET"/>
</dbReference>
<dbReference type="Pfam" id="PF00462">
    <property type="entry name" value="Glutaredoxin"/>
    <property type="match status" value="1"/>
</dbReference>
<comment type="caution">
    <text evidence="3">The sequence shown here is derived from an EMBL/GenBank/DDBJ whole genome shotgun (WGS) entry which is preliminary data.</text>
</comment>
<feature type="domain" description="DUF547" evidence="2">
    <location>
        <begin position="323"/>
        <end position="448"/>
    </location>
</feature>
<feature type="domain" description="Glutaredoxin" evidence="1">
    <location>
        <begin position="25"/>
        <end position="87"/>
    </location>
</feature>
<dbReference type="InterPro" id="IPR036249">
    <property type="entry name" value="Thioredoxin-like_sf"/>
</dbReference>
<dbReference type="AlphaFoldDB" id="A0A267GMD5"/>
<evidence type="ECO:0000313" key="4">
    <source>
        <dbReference type="Proteomes" id="UP000215902"/>
    </source>
</evidence>
<dbReference type="GO" id="GO:0045454">
    <property type="term" value="P:cell redox homeostasis"/>
    <property type="evidence" value="ECO:0007669"/>
    <property type="project" value="TreeGrafter"/>
</dbReference>
<dbReference type="Pfam" id="PF04784">
    <property type="entry name" value="DUF547"/>
    <property type="match status" value="1"/>
</dbReference>
<dbReference type="InterPro" id="IPR006869">
    <property type="entry name" value="DUF547"/>
</dbReference>
<gene>
    <name evidence="3" type="ORF">BOX15_Mlig004339g2</name>
</gene>
<dbReference type="PROSITE" id="PS51354">
    <property type="entry name" value="GLUTAREDOXIN_2"/>
    <property type="match status" value="1"/>
</dbReference>
<reference evidence="3 4" key="1">
    <citation type="submission" date="2017-06" db="EMBL/GenBank/DDBJ databases">
        <title>A platform for efficient transgenesis in Macrostomum lignano, a flatworm model organism for stem cell research.</title>
        <authorList>
            <person name="Berezikov E."/>
        </authorList>
    </citation>
    <scope>NUCLEOTIDE SEQUENCE [LARGE SCALE GENOMIC DNA]</scope>
    <source>
        <strain evidence="3">DV1</strain>
        <tissue evidence="3">Whole organism</tissue>
    </source>
</reference>
<proteinExistence type="predicted"/>
<keyword evidence="4" id="KW-1185">Reference proteome</keyword>
<dbReference type="PANTHER" id="PTHR34386:SF1">
    <property type="entry name" value="GLUTAREDOXIN-LIKE PROTEIN NRDH"/>
    <property type="match status" value="1"/>
</dbReference>
<evidence type="ECO:0000259" key="2">
    <source>
        <dbReference type="Pfam" id="PF04784"/>
    </source>
</evidence>
<name>A0A267GMD5_9PLAT</name>
<sequence>LQTQSTPAGMTSAEPIIDTGDMPEVTLYTTAGCPSCAAAQAALQSLRLSANVVRLDRCLPAFIDEVLRRAEGRAAAAPLVFLGGRCIGGADSLRLATLDQLQKEHAAAPDGLRPPLPGPADIDPAAADLADDILDRLLPCELDEAAAALEAMRLDSDVASADNADAAAFGTHWRCFWRYPRTFTGAGFARWAAQQHGWSAERIRRIGDLLLSGGLCRRVYGNGDGDSDGLAVENADALYRPLDADWLGSGALNADAADWRCRPPDSLSTIGEQLRCLMLEIQGLCISQDGRSVDYGKLAESEQFAAYRLLARRLQRVNPEAGSPDERLAFFINVYNALVLHAKLARGPPTSLWSRYRFFAGSAYIIGGQSYSLLDIEHGVLRANRRGPGLLRAPFGRSDPRRRAVPLDRPEPLIHFALNCGARGCPPIRAYRAAGLRDQLLMAGRAYLSGDDAVRVSEDGRSLALSALFRWYSADFADSAGGSIAAWVAEHLPPGGKREAVEAALRATGGRPRISYLPYDWSHNHS</sequence>
<accession>A0A267GMD5</accession>
<feature type="non-terminal residue" evidence="3">
    <location>
        <position position="1"/>
    </location>
</feature>
<organism evidence="3 4">
    <name type="scientific">Macrostomum lignano</name>
    <dbReference type="NCBI Taxonomy" id="282301"/>
    <lineage>
        <taxon>Eukaryota</taxon>
        <taxon>Metazoa</taxon>
        <taxon>Spiralia</taxon>
        <taxon>Lophotrochozoa</taxon>
        <taxon>Platyhelminthes</taxon>
        <taxon>Rhabditophora</taxon>
        <taxon>Macrostomorpha</taxon>
        <taxon>Macrostomida</taxon>
        <taxon>Macrostomidae</taxon>
        <taxon>Macrostomum</taxon>
    </lineage>
</organism>
<dbReference type="Gene3D" id="3.40.30.10">
    <property type="entry name" value="Glutaredoxin"/>
    <property type="match status" value="1"/>
</dbReference>
<dbReference type="PANTHER" id="PTHR34386">
    <property type="entry name" value="GLUTAREDOXIN"/>
    <property type="match status" value="1"/>
</dbReference>
<evidence type="ECO:0000259" key="1">
    <source>
        <dbReference type="Pfam" id="PF00462"/>
    </source>
</evidence>
<protein>
    <submittedName>
        <fullName evidence="3">Uncharacterized protein</fullName>
    </submittedName>
</protein>
<dbReference type="OrthoDB" id="418495at2759"/>
<dbReference type="Proteomes" id="UP000215902">
    <property type="component" value="Unassembled WGS sequence"/>
</dbReference>
<dbReference type="GO" id="GO:0009055">
    <property type="term" value="F:electron transfer activity"/>
    <property type="evidence" value="ECO:0007669"/>
    <property type="project" value="TreeGrafter"/>
</dbReference>
<dbReference type="SUPFAM" id="SSF52833">
    <property type="entry name" value="Thioredoxin-like"/>
    <property type="match status" value="1"/>
</dbReference>
<dbReference type="InterPro" id="IPR002109">
    <property type="entry name" value="Glutaredoxin"/>
</dbReference>